<keyword evidence="3" id="KW-1185">Reference proteome</keyword>
<dbReference type="PANTHER" id="PTHR10773:SF19">
    <property type="match status" value="1"/>
</dbReference>
<gene>
    <name evidence="2" type="ORF">JOQ06_024387</name>
</gene>
<reference evidence="2" key="1">
    <citation type="submission" date="2022-11" db="EMBL/GenBank/DDBJ databases">
        <title>Chromosome-level genome of Pogonophryne albipinna.</title>
        <authorList>
            <person name="Jo E."/>
        </authorList>
    </citation>
    <scope>NUCLEOTIDE SEQUENCE</scope>
    <source>
        <strain evidence="2">SGF0006</strain>
        <tissue evidence="2">Muscle</tissue>
    </source>
</reference>
<dbReference type="EMBL" id="JAPTMU010000061">
    <property type="protein sequence ID" value="KAJ4922702.1"/>
    <property type="molecule type" value="Genomic_DNA"/>
</dbReference>
<name>A0AAD6AD92_9TELE</name>
<evidence type="ECO:0000256" key="1">
    <source>
        <dbReference type="SAM" id="MobiDB-lite"/>
    </source>
</evidence>
<dbReference type="PANTHER" id="PTHR10773">
    <property type="entry name" value="DNA-DIRECTED RNA POLYMERASES I, II, AND III SUBUNIT RPABC2"/>
    <property type="match status" value="1"/>
</dbReference>
<evidence type="ECO:0000313" key="3">
    <source>
        <dbReference type="Proteomes" id="UP001219934"/>
    </source>
</evidence>
<sequence>MKPPELILILIHGQKVNTMTLSWMRTIDLRKMTAQMMIVMQTRLNIVKKRLHLKLPLLNVISFQGHVMWKRQVIKEKRLKGESYKNATGQERQPKTMGPPCTSQHCLRSEKQSCELLSEEERTDIFNNFWSMPSWETRKLYIQTLVENVPIKQKKGGVASRSKTSLSYHLQLADRCKLPVCKIIFCSTLGIAPRTIGSWLTVDMKTKTDPPKPKINKTGPHMPISDADQTFLKEWLSGLPTVQSHYCRQVPSYQDKKFVEPGTVLSDLHKEYQKAADLAMKHGVTIEQKFLVAGHTQMECDSMHSLIERRTIKDIHTPRDYIVIFETARLHPSPYKVTQLYHSDFMKLSGAYVTKIRPGRKVGDPTVHDLLALQYLADGRIRHKLDFESDWEDLPQRLSLRQEPVHWVPLFPAQLPITLRKYNDLQAMKPVLPRVAHQYYDNLPHQ</sequence>
<feature type="region of interest" description="Disordered" evidence="1">
    <location>
        <begin position="84"/>
        <end position="104"/>
    </location>
</feature>
<dbReference type="AlphaFoldDB" id="A0AAD6AD92"/>
<proteinExistence type="predicted"/>
<evidence type="ECO:0000313" key="2">
    <source>
        <dbReference type="EMBL" id="KAJ4922702.1"/>
    </source>
</evidence>
<comment type="caution">
    <text evidence="2">The sequence shown here is derived from an EMBL/GenBank/DDBJ whole genome shotgun (WGS) entry which is preliminary data.</text>
</comment>
<organism evidence="2 3">
    <name type="scientific">Pogonophryne albipinna</name>
    <dbReference type="NCBI Taxonomy" id="1090488"/>
    <lineage>
        <taxon>Eukaryota</taxon>
        <taxon>Metazoa</taxon>
        <taxon>Chordata</taxon>
        <taxon>Craniata</taxon>
        <taxon>Vertebrata</taxon>
        <taxon>Euteleostomi</taxon>
        <taxon>Actinopterygii</taxon>
        <taxon>Neopterygii</taxon>
        <taxon>Teleostei</taxon>
        <taxon>Neoteleostei</taxon>
        <taxon>Acanthomorphata</taxon>
        <taxon>Eupercaria</taxon>
        <taxon>Perciformes</taxon>
        <taxon>Notothenioidei</taxon>
        <taxon>Pogonophryne</taxon>
    </lineage>
</organism>
<accession>A0AAD6AD92</accession>
<protein>
    <submittedName>
        <fullName evidence="2">Uncharacterized protein</fullName>
    </submittedName>
</protein>
<dbReference type="Proteomes" id="UP001219934">
    <property type="component" value="Unassembled WGS sequence"/>
</dbReference>